<dbReference type="Proteomes" id="UP000537161">
    <property type="component" value="Unassembled WGS sequence"/>
</dbReference>
<keyword evidence="1" id="KW-0732">Signal</keyword>
<keyword evidence="3" id="KW-1185">Reference proteome</keyword>
<dbReference type="RefSeq" id="WP_184096325.1">
    <property type="nucleotide sequence ID" value="NZ_JACIJH010000002.1"/>
</dbReference>
<feature type="signal peptide" evidence="1">
    <location>
        <begin position="1"/>
        <end position="27"/>
    </location>
</feature>
<evidence type="ECO:0000313" key="2">
    <source>
        <dbReference type="EMBL" id="MBB5705927.1"/>
    </source>
</evidence>
<name>A0A7W9EPU4_9SPHN</name>
<proteinExistence type="predicted"/>
<evidence type="ECO:0000313" key="3">
    <source>
        <dbReference type="Proteomes" id="UP000537161"/>
    </source>
</evidence>
<evidence type="ECO:0000256" key="1">
    <source>
        <dbReference type="SAM" id="SignalP"/>
    </source>
</evidence>
<accession>A0A7W9EPU4</accession>
<organism evidence="2 3">
    <name type="scientific">Sphingopyxis panaciterrulae</name>
    <dbReference type="NCBI Taxonomy" id="462372"/>
    <lineage>
        <taxon>Bacteria</taxon>
        <taxon>Pseudomonadati</taxon>
        <taxon>Pseudomonadota</taxon>
        <taxon>Alphaproteobacteria</taxon>
        <taxon>Sphingomonadales</taxon>
        <taxon>Sphingomonadaceae</taxon>
        <taxon>Sphingopyxis</taxon>
    </lineage>
</organism>
<evidence type="ECO:0008006" key="4">
    <source>
        <dbReference type="Google" id="ProtNLM"/>
    </source>
</evidence>
<protein>
    <recommendedName>
        <fullName evidence="4">NIPSNAP domain-containing protein</fullName>
    </recommendedName>
</protein>
<dbReference type="EMBL" id="JACIJH010000002">
    <property type="protein sequence ID" value="MBB5705927.1"/>
    <property type="molecule type" value="Genomic_DNA"/>
</dbReference>
<feature type="chain" id="PRO_5031569093" description="NIPSNAP domain-containing protein" evidence="1">
    <location>
        <begin position="28"/>
        <end position="258"/>
    </location>
</feature>
<comment type="caution">
    <text evidence="2">The sequence shown here is derived from an EMBL/GenBank/DDBJ whole genome shotgun (WGS) entry which is preliminary data.</text>
</comment>
<dbReference type="AlphaFoldDB" id="A0A7W9EPU4"/>
<gene>
    <name evidence="2" type="ORF">FHR21_001260</name>
</gene>
<sequence length="258" mass="29480">MKLRMLLPLSLALAPLWGLAPITDAMAQEELQQGPNTLVIHYRAARGDRAAFRTYLQKDFAAKLQAMKAKGELADFRIFYSWYRQPEVWDGMAVLRFPSHAAVLRWNALERTAPGGLDAAGLALADPYATYAADLSWSRSPDTLKVGEVYYIIPYEYKDAGQYRDYVQGYILPQFDGWMKNGALTGYEMYMNRYPVGTPWDALFIQHYRDMEAFGQRQKVTEETRAGLRSNPAWMAWSEKKMGIRTETENTIAELIAH</sequence>
<reference evidence="2 3" key="1">
    <citation type="submission" date="2020-08" db="EMBL/GenBank/DDBJ databases">
        <title>Genomic Encyclopedia of Type Strains, Phase IV (KMG-IV): sequencing the most valuable type-strain genomes for metagenomic binning, comparative biology and taxonomic classification.</title>
        <authorList>
            <person name="Goeker M."/>
        </authorList>
    </citation>
    <scope>NUCLEOTIDE SEQUENCE [LARGE SCALE GENOMIC DNA]</scope>
    <source>
        <strain evidence="2 3">DSM 27163</strain>
    </source>
</reference>